<comment type="caution">
    <text evidence="2">The sequence shown here is derived from an EMBL/GenBank/DDBJ whole genome shotgun (WGS) entry which is preliminary data.</text>
</comment>
<dbReference type="Proteomes" id="UP001597118">
    <property type="component" value="Unassembled WGS sequence"/>
</dbReference>
<gene>
    <name evidence="2" type="ORF">ACFSAH_09690</name>
</gene>
<dbReference type="PANTHER" id="PTHR30383:SF26">
    <property type="entry name" value="SGNH HYDROLASE-TYPE ESTERASE DOMAIN-CONTAINING PROTEIN"/>
    <property type="match status" value="1"/>
</dbReference>
<dbReference type="Pfam" id="PF13472">
    <property type="entry name" value="Lipase_GDSL_2"/>
    <property type="match status" value="1"/>
</dbReference>
<evidence type="ECO:0000313" key="3">
    <source>
        <dbReference type="Proteomes" id="UP001597118"/>
    </source>
</evidence>
<dbReference type="CDD" id="cd00229">
    <property type="entry name" value="SGNH_hydrolase"/>
    <property type="match status" value="1"/>
</dbReference>
<dbReference type="InterPro" id="IPR051532">
    <property type="entry name" value="Ester_Hydrolysis_Enzymes"/>
</dbReference>
<dbReference type="RefSeq" id="WP_379662528.1">
    <property type="nucleotide sequence ID" value="NZ_JBHUDG010000015.1"/>
</dbReference>
<evidence type="ECO:0000259" key="1">
    <source>
        <dbReference type="Pfam" id="PF13472"/>
    </source>
</evidence>
<feature type="domain" description="SGNH hydrolase-type esterase" evidence="1">
    <location>
        <begin position="31"/>
        <end position="203"/>
    </location>
</feature>
<dbReference type="GO" id="GO:0016787">
    <property type="term" value="F:hydrolase activity"/>
    <property type="evidence" value="ECO:0007669"/>
    <property type="project" value="UniProtKB-KW"/>
</dbReference>
<evidence type="ECO:0000313" key="2">
    <source>
        <dbReference type="EMBL" id="MFD1630151.1"/>
    </source>
</evidence>
<name>A0ABW4IBN9_9SPHI</name>
<sequence length="218" mass="24867">MKLNRIFLGLTTIALLFAFAFTIPKKNVLIIGDSISIGYFPTVKKDLVNEAEVFHNPGNAQHTGTGLRMLDKWLGDQKYDVIVFNWGLWDLCYRHPESTVQGRRDKLNGEITYTVDVYEKNIEELVKRLKKTSAKLVFVTTTMIPPDEAGRFEGDEITYNDAAKAVMKKYDVEICDLHKHSIDIHKKYKLKDGDVHYTAEGYQKLAEPVISAIKQALK</sequence>
<reference evidence="3" key="1">
    <citation type="journal article" date="2019" name="Int. J. Syst. Evol. Microbiol.">
        <title>The Global Catalogue of Microorganisms (GCM) 10K type strain sequencing project: providing services to taxonomists for standard genome sequencing and annotation.</title>
        <authorList>
            <consortium name="The Broad Institute Genomics Platform"/>
            <consortium name="The Broad Institute Genome Sequencing Center for Infectious Disease"/>
            <person name="Wu L."/>
            <person name="Ma J."/>
        </authorList>
    </citation>
    <scope>NUCLEOTIDE SEQUENCE [LARGE SCALE GENOMIC DNA]</scope>
    <source>
        <strain evidence="3">CCUG 53762</strain>
    </source>
</reference>
<keyword evidence="2" id="KW-0378">Hydrolase</keyword>
<dbReference type="InterPro" id="IPR036514">
    <property type="entry name" value="SGNH_hydro_sf"/>
</dbReference>
<dbReference type="Gene3D" id="3.40.50.1110">
    <property type="entry name" value="SGNH hydrolase"/>
    <property type="match status" value="1"/>
</dbReference>
<dbReference type="EMBL" id="JBHUDG010000015">
    <property type="protein sequence ID" value="MFD1630151.1"/>
    <property type="molecule type" value="Genomic_DNA"/>
</dbReference>
<accession>A0ABW4IBN9</accession>
<proteinExistence type="predicted"/>
<keyword evidence="3" id="KW-1185">Reference proteome</keyword>
<dbReference type="SUPFAM" id="SSF52266">
    <property type="entry name" value="SGNH hydrolase"/>
    <property type="match status" value="1"/>
</dbReference>
<dbReference type="PANTHER" id="PTHR30383">
    <property type="entry name" value="THIOESTERASE 1/PROTEASE 1/LYSOPHOSPHOLIPASE L1"/>
    <property type="match status" value="1"/>
</dbReference>
<organism evidence="2 3">
    <name type="scientific">Pseudopedobacter beijingensis</name>
    <dbReference type="NCBI Taxonomy" id="1207056"/>
    <lineage>
        <taxon>Bacteria</taxon>
        <taxon>Pseudomonadati</taxon>
        <taxon>Bacteroidota</taxon>
        <taxon>Sphingobacteriia</taxon>
        <taxon>Sphingobacteriales</taxon>
        <taxon>Sphingobacteriaceae</taxon>
        <taxon>Pseudopedobacter</taxon>
    </lineage>
</organism>
<dbReference type="InterPro" id="IPR013830">
    <property type="entry name" value="SGNH_hydro"/>
</dbReference>
<protein>
    <submittedName>
        <fullName evidence="2">SGNH/GDSL hydrolase family protein</fullName>
    </submittedName>
</protein>